<accession>A0ABY8EFN3</accession>
<organism evidence="2 3">
    <name type="scientific">Tepidibacter hydrothermalis</name>
    <dbReference type="NCBI Taxonomy" id="3036126"/>
    <lineage>
        <taxon>Bacteria</taxon>
        <taxon>Bacillati</taxon>
        <taxon>Bacillota</taxon>
        <taxon>Clostridia</taxon>
        <taxon>Peptostreptococcales</taxon>
        <taxon>Peptostreptococcaceae</taxon>
        <taxon>Tepidibacter</taxon>
    </lineage>
</organism>
<dbReference type="Proteomes" id="UP001222800">
    <property type="component" value="Chromosome"/>
</dbReference>
<name>A0ABY8EFN3_9FIRM</name>
<evidence type="ECO:0000313" key="2">
    <source>
        <dbReference type="EMBL" id="WFD11769.1"/>
    </source>
</evidence>
<evidence type="ECO:0000313" key="3">
    <source>
        <dbReference type="Proteomes" id="UP001222800"/>
    </source>
</evidence>
<feature type="signal peptide" evidence="1">
    <location>
        <begin position="1"/>
        <end position="19"/>
    </location>
</feature>
<protein>
    <recommendedName>
        <fullName evidence="4">Lipoprotein</fullName>
    </recommendedName>
</protein>
<evidence type="ECO:0000256" key="1">
    <source>
        <dbReference type="SAM" id="SignalP"/>
    </source>
</evidence>
<keyword evidence="1" id="KW-0732">Signal</keyword>
<dbReference type="EMBL" id="CP120733">
    <property type="protein sequence ID" value="WFD11769.1"/>
    <property type="molecule type" value="Genomic_DNA"/>
</dbReference>
<reference evidence="2 3" key="1">
    <citation type="submission" date="2023-03" db="EMBL/GenBank/DDBJ databases">
        <title>Complete genome sequence of Tepidibacter sp. SWIR-1, isolated from a deep-sea hydrothermal vent.</title>
        <authorList>
            <person name="Li X."/>
        </authorList>
    </citation>
    <scope>NUCLEOTIDE SEQUENCE [LARGE SCALE GENOMIC DNA]</scope>
    <source>
        <strain evidence="2 3">SWIR-1</strain>
    </source>
</reference>
<evidence type="ECO:0008006" key="4">
    <source>
        <dbReference type="Google" id="ProtNLM"/>
    </source>
</evidence>
<sequence length="293" mass="33675">MKKIIVLLLCLAVFCVGCATNKNSIVEESELKETHIGRAVLKESGKELANNIYEDSGIIQTNEYKPFTKKMVVYGITFVAKDNVSDEFMLKVAKTMKEMFIQKEGMDLKLQEKVLQNLYKYNALLPVVKGEFNLASAEEKEAFSKLERENSICDIIMEGSEHQTLEVVEHILHTVTDVGFHYALTDEWGLTKDSIVYKSMKEAIDKKYYNIDGYEDIPKGSTKERILIQEFAYWVISSAWNIQEPYGLGEEEWMLKNREILKESLPSAYNLFEMNIPKIMTVPSKETLDSFNK</sequence>
<keyword evidence="3" id="KW-1185">Reference proteome</keyword>
<dbReference type="RefSeq" id="WP_277733927.1">
    <property type="nucleotide sequence ID" value="NZ_CP120733.1"/>
</dbReference>
<feature type="chain" id="PRO_5047273777" description="Lipoprotein" evidence="1">
    <location>
        <begin position="20"/>
        <end position="293"/>
    </location>
</feature>
<gene>
    <name evidence="2" type="ORF">P4S50_06755</name>
</gene>
<proteinExistence type="predicted"/>